<dbReference type="RefSeq" id="WP_240499461.1">
    <property type="nucleotide sequence ID" value="NZ_AQQV01000002.1"/>
</dbReference>
<keyword evidence="5" id="KW-1185">Reference proteome</keyword>
<dbReference type="Proteomes" id="UP000192342">
    <property type="component" value="Unassembled WGS sequence"/>
</dbReference>
<dbReference type="SUPFAM" id="SSF110069">
    <property type="entry name" value="ApaG-like"/>
    <property type="match status" value="1"/>
</dbReference>
<dbReference type="InterPro" id="IPR023065">
    <property type="entry name" value="Uncharacterised_ApaG"/>
</dbReference>
<protein>
    <recommendedName>
        <fullName evidence="1 2">Protein ApaG</fullName>
    </recommendedName>
</protein>
<dbReference type="InterPro" id="IPR036767">
    <property type="entry name" value="ApaG_sf"/>
</dbReference>
<sequence>MSQFCDNLRMSDTHTQGIRIVVAPEYLPQQSDPDSQRYLFAYHIEIHNEGEHTVQLLDRHWRITNGRGEVELVNGEGVVGLQPVIHPQESFRYSSGCPLDTPVGTMEGHYTMQRSDGERFDAAIGVFRLVLPGSLH</sequence>
<dbReference type="PANTHER" id="PTHR47191:SF2">
    <property type="entry name" value="OS05G0170800 PROTEIN"/>
    <property type="match status" value="1"/>
</dbReference>
<accession>A0A1Y1SEW0</accession>
<feature type="domain" description="ApaG" evidence="3">
    <location>
        <begin position="12"/>
        <end position="136"/>
    </location>
</feature>
<evidence type="ECO:0000256" key="1">
    <source>
        <dbReference type="ARBA" id="ARBA00017693"/>
    </source>
</evidence>
<dbReference type="AlphaFoldDB" id="A0A1Y1SEW0"/>
<dbReference type="InterPro" id="IPR007474">
    <property type="entry name" value="ApaG_domain"/>
</dbReference>
<dbReference type="Gene3D" id="2.60.40.1470">
    <property type="entry name" value="ApaG domain"/>
    <property type="match status" value="1"/>
</dbReference>
<dbReference type="InterPro" id="IPR050718">
    <property type="entry name" value="ApaG-like"/>
</dbReference>
<evidence type="ECO:0000313" key="4">
    <source>
        <dbReference type="EMBL" id="ORE87526.1"/>
    </source>
</evidence>
<dbReference type="STRING" id="1317117.ATO7_10802"/>
<evidence type="ECO:0000259" key="3">
    <source>
        <dbReference type="PROSITE" id="PS51087"/>
    </source>
</evidence>
<comment type="caution">
    <text evidence="4">The sequence shown here is derived from an EMBL/GenBank/DDBJ whole genome shotgun (WGS) entry which is preliminary data.</text>
</comment>
<dbReference type="NCBIfam" id="NF003967">
    <property type="entry name" value="PRK05461.1"/>
    <property type="match status" value="1"/>
</dbReference>
<organism evidence="4 5">
    <name type="scientific">Oceanococcus atlanticus</name>
    <dbReference type="NCBI Taxonomy" id="1317117"/>
    <lineage>
        <taxon>Bacteria</taxon>
        <taxon>Pseudomonadati</taxon>
        <taxon>Pseudomonadota</taxon>
        <taxon>Gammaproteobacteria</taxon>
        <taxon>Chromatiales</taxon>
        <taxon>Oceanococcaceae</taxon>
        <taxon>Oceanococcus</taxon>
    </lineage>
</organism>
<evidence type="ECO:0000256" key="2">
    <source>
        <dbReference type="HAMAP-Rule" id="MF_00791"/>
    </source>
</evidence>
<name>A0A1Y1SEW0_9GAMM</name>
<gene>
    <name evidence="2 4" type="primary">apaG</name>
    <name evidence="4" type="ORF">ATO7_10802</name>
</gene>
<proteinExistence type="inferred from homology"/>
<evidence type="ECO:0000313" key="5">
    <source>
        <dbReference type="Proteomes" id="UP000192342"/>
    </source>
</evidence>
<dbReference type="Pfam" id="PF04379">
    <property type="entry name" value="DUF525"/>
    <property type="match status" value="1"/>
</dbReference>
<dbReference type="PANTHER" id="PTHR47191">
    <property type="entry name" value="OS05G0170800 PROTEIN"/>
    <property type="match status" value="1"/>
</dbReference>
<reference evidence="4 5" key="1">
    <citation type="submission" date="2013-04" db="EMBL/GenBank/DDBJ databases">
        <title>Oceanococcus atlanticus 22II-S10r2 Genome Sequencing.</title>
        <authorList>
            <person name="Lai Q."/>
            <person name="Li G."/>
            <person name="Shao Z."/>
        </authorList>
    </citation>
    <scope>NUCLEOTIDE SEQUENCE [LARGE SCALE GENOMIC DNA]</scope>
    <source>
        <strain evidence="4 5">22II-S10r2</strain>
    </source>
</reference>
<dbReference type="HAMAP" id="MF_00791">
    <property type="entry name" value="ApaG"/>
    <property type="match status" value="1"/>
</dbReference>
<dbReference type="EMBL" id="AQQV01000002">
    <property type="protein sequence ID" value="ORE87526.1"/>
    <property type="molecule type" value="Genomic_DNA"/>
</dbReference>
<dbReference type="PROSITE" id="PS51087">
    <property type="entry name" value="APAG"/>
    <property type="match status" value="1"/>
</dbReference>